<dbReference type="EMBL" id="JASCZI010094245">
    <property type="protein sequence ID" value="MED6153689.1"/>
    <property type="molecule type" value="Genomic_DNA"/>
</dbReference>
<comment type="caution">
    <text evidence="1">The sequence shown here is derived from an EMBL/GenBank/DDBJ whole genome shotgun (WGS) entry which is preliminary data.</text>
</comment>
<protein>
    <submittedName>
        <fullName evidence="1">Uncharacterized protein</fullName>
    </submittedName>
</protein>
<accession>A0ABU6TYT9</accession>
<evidence type="ECO:0000313" key="2">
    <source>
        <dbReference type="Proteomes" id="UP001341840"/>
    </source>
</evidence>
<evidence type="ECO:0000313" key="1">
    <source>
        <dbReference type="EMBL" id="MED6153689.1"/>
    </source>
</evidence>
<gene>
    <name evidence="1" type="ORF">PIB30_104532</name>
</gene>
<keyword evidence="2" id="KW-1185">Reference proteome</keyword>
<organism evidence="1 2">
    <name type="scientific">Stylosanthes scabra</name>
    <dbReference type="NCBI Taxonomy" id="79078"/>
    <lineage>
        <taxon>Eukaryota</taxon>
        <taxon>Viridiplantae</taxon>
        <taxon>Streptophyta</taxon>
        <taxon>Embryophyta</taxon>
        <taxon>Tracheophyta</taxon>
        <taxon>Spermatophyta</taxon>
        <taxon>Magnoliopsida</taxon>
        <taxon>eudicotyledons</taxon>
        <taxon>Gunneridae</taxon>
        <taxon>Pentapetalae</taxon>
        <taxon>rosids</taxon>
        <taxon>fabids</taxon>
        <taxon>Fabales</taxon>
        <taxon>Fabaceae</taxon>
        <taxon>Papilionoideae</taxon>
        <taxon>50 kb inversion clade</taxon>
        <taxon>dalbergioids sensu lato</taxon>
        <taxon>Dalbergieae</taxon>
        <taxon>Pterocarpus clade</taxon>
        <taxon>Stylosanthes</taxon>
    </lineage>
</organism>
<reference evidence="1 2" key="1">
    <citation type="journal article" date="2023" name="Plants (Basel)">
        <title>Bridging the Gap: Combining Genomics and Transcriptomics Approaches to Understand Stylosanthes scabra, an Orphan Legume from the Brazilian Caatinga.</title>
        <authorList>
            <person name="Ferreira-Neto J.R.C."/>
            <person name="da Silva M.D."/>
            <person name="Binneck E."/>
            <person name="de Melo N.F."/>
            <person name="da Silva R.H."/>
            <person name="de Melo A.L.T.M."/>
            <person name="Pandolfi V."/>
            <person name="Bustamante F.O."/>
            <person name="Brasileiro-Vidal A.C."/>
            <person name="Benko-Iseppon A.M."/>
        </authorList>
    </citation>
    <scope>NUCLEOTIDE SEQUENCE [LARGE SCALE GENOMIC DNA]</scope>
    <source>
        <tissue evidence="1">Leaves</tissue>
    </source>
</reference>
<dbReference type="Proteomes" id="UP001341840">
    <property type="component" value="Unassembled WGS sequence"/>
</dbReference>
<sequence length="113" mass="12607">MEVHTTDPLEAMAKQISTMTKKLEKLEVAAAGEIILTSVGVVIKGRGTTTMFKTTIALINLLSSDNSNHFNNPLLQFHHSRNHHLQHHPVLLKLHSRNLLNPLQVLFRTPTAS</sequence>
<name>A0ABU6TYT9_9FABA</name>
<proteinExistence type="predicted"/>